<organism evidence="1">
    <name type="scientific">uncultured Caudovirales phage</name>
    <dbReference type="NCBI Taxonomy" id="2100421"/>
    <lineage>
        <taxon>Viruses</taxon>
        <taxon>Duplodnaviria</taxon>
        <taxon>Heunggongvirae</taxon>
        <taxon>Uroviricota</taxon>
        <taxon>Caudoviricetes</taxon>
        <taxon>Peduoviridae</taxon>
        <taxon>Maltschvirus</taxon>
        <taxon>Maltschvirus maltsch</taxon>
    </lineage>
</organism>
<accession>A0A6J5QL82</accession>
<gene>
    <name evidence="1" type="ORF">UFOVP1040_53</name>
</gene>
<reference evidence="1" key="1">
    <citation type="submission" date="2020-05" db="EMBL/GenBank/DDBJ databases">
        <authorList>
            <person name="Chiriac C."/>
            <person name="Salcher M."/>
            <person name="Ghai R."/>
            <person name="Kavagutti S V."/>
        </authorList>
    </citation>
    <scope>NUCLEOTIDE SEQUENCE</scope>
</reference>
<dbReference type="EMBL" id="LR796994">
    <property type="protein sequence ID" value="CAB4180434.1"/>
    <property type="molecule type" value="Genomic_DNA"/>
</dbReference>
<name>A0A6J5QL82_9CAUD</name>
<proteinExistence type="predicted"/>
<evidence type="ECO:0000313" key="1">
    <source>
        <dbReference type="EMBL" id="CAB4180434.1"/>
    </source>
</evidence>
<sequence length="87" mass="9990">MIECPGCGNVMYSIRQSYFYRCPVHGNVARTTLVEIQGMERWEANIEIEAASIRQEVWAVFYLARLEANLGFDIMEQQLKREVAACA</sequence>
<protein>
    <submittedName>
        <fullName evidence="1">Uncharacterized protein</fullName>
    </submittedName>
</protein>